<keyword evidence="5" id="KW-1185">Reference proteome</keyword>
<dbReference type="SUPFAM" id="SSF51126">
    <property type="entry name" value="Pectin lyase-like"/>
    <property type="match status" value="3"/>
</dbReference>
<dbReference type="RefSeq" id="WP_138235973.1">
    <property type="nucleotide sequence ID" value="NZ_CP185860.1"/>
</dbReference>
<comment type="caution">
    <text evidence="4">The sequence shown here is derived from an EMBL/GenBank/DDBJ whole genome shotgun (WGS) entry which is preliminary data.</text>
</comment>
<organism evidence="4 5">
    <name type="scientific">Microbulbifer harenosus</name>
    <dbReference type="NCBI Taxonomy" id="2576840"/>
    <lineage>
        <taxon>Bacteria</taxon>
        <taxon>Pseudomonadati</taxon>
        <taxon>Pseudomonadota</taxon>
        <taxon>Gammaproteobacteria</taxon>
        <taxon>Cellvibrionales</taxon>
        <taxon>Microbulbiferaceae</taxon>
        <taxon>Microbulbifer</taxon>
    </lineage>
</organism>
<dbReference type="EMBL" id="VANI01000011">
    <property type="protein sequence ID" value="TLM77066.1"/>
    <property type="molecule type" value="Genomic_DNA"/>
</dbReference>
<gene>
    <name evidence="4" type="ORF">FDY93_11990</name>
</gene>
<dbReference type="NCBIfam" id="TIGR02601">
    <property type="entry name" value="autotrns_rpt"/>
    <property type="match status" value="3"/>
</dbReference>
<dbReference type="Proteomes" id="UP000306791">
    <property type="component" value="Unassembled WGS sequence"/>
</dbReference>
<evidence type="ECO:0000313" key="4">
    <source>
        <dbReference type="EMBL" id="TLM77066.1"/>
    </source>
</evidence>
<dbReference type="InterPro" id="IPR012332">
    <property type="entry name" value="Autotransporter_pectin_lyase_C"/>
</dbReference>
<dbReference type="PROSITE" id="PS51208">
    <property type="entry name" value="AUTOTRANSPORTER"/>
    <property type="match status" value="1"/>
</dbReference>
<dbReference type="InterPro" id="IPR006315">
    <property type="entry name" value="OM_autotransptr_brl_dom"/>
</dbReference>
<evidence type="ECO:0000256" key="2">
    <source>
        <dbReference type="ARBA" id="ARBA00023026"/>
    </source>
</evidence>
<dbReference type="InterPro" id="IPR024973">
    <property type="entry name" value="ESPR"/>
</dbReference>
<feature type="domain" description="Autotransporter" evidence="3">
    <location>
        <begin position="1064"/>
        <end position="1340"/>
    </location>
</feature>
<dbReference type="Pfam" id="PF13018">
    <property type="entry name" value="ESPR"/>
    <property type="match status" value="1"/>
</dbReference>
<dbReference type="NCBIfam" id="TIGR04393">
    <property type="entry name" value="rpt_T5SS_PEPC"/>
    <property type="match status" value="4"/>
</dbReference>
<dbReference type="SMART" id="SM00869">
    <property type="entry name" value="Autotransporter"/>
    <property type="match status" value="1"/>
</dbReference>
<dbReference type="Gene3D" id="2.40.128.130">
    <property type="entry name" value="Autotransporter beta-domain"/>
    <property type="match status" value="1"/>
</dbReference>
<sequence>MNHNYRITFNHSLRLFQVVSELATASRAGSGSATPGEKAAARSPRRGLRSLALTLALAATPAGAVQIIDGASVEIVDGSGDGTTGTQDSPWNLEGALFIGRQAGDDAGLVIRNGGKVSNLWGTIGVDTGSSGMVTVTGEGSDWANNGSLSVGNRGTGTLSIEDGGMVSNTDGYIGYDAGSSGTVTVTGEGSGWTNSSALHVGINGTGTLNIEDGGSVSNTAGYIGANHGSTGRVTVTGKGSGWTNSNWLYVGINGSGTLNIENGGTVSNSSSYIGRFSSSTGTVTVTGAGSGWTNSGWIIVGIDGSGMLNIEDGGKVSGAALAMGDADGSSGALLLSGTETGRGVLETGFVQKRDGGASFTFDGGILRATANQADFLPSFAAGDVTIAAGGAYIDSNGFDIGIATDLQGSGSLTKLGAGTLTLAGANSYTGSTTIEAGTLLAGASTALVQNTAFTINGGTLDLNGYDHVMSSLSGGGGTLAIGGAGLTVDQTGDTAYAGALTGVGSFQKTGSGTLEFSGDSSGFTGATLVEQGLLAVNGILGGDLTVQNGATLGGSGTVGSTTMEEGGILAPGNSTGTLTVDGDLTLAQGSILDFEFGAPGADFNTPGDSDSVTVSGDLALEGTILDITDTGGFGPGLYRLFDYDGSLTLSNGGLLLDDAQDETVLAFQYLSNETSGGQINLLNTSGMVLNFWNANGQAGESQLGGGNGTWSASAEVWADAHGILTGAMRSQPGFAIFGGEAGTVTLDTSDGEVTATGLQFASDGYRLTGGTLTLSVDSEIRVGDGGVGSETWTATIDSAVAGSEGLRKTGAGTLTLSGNSAGFAGNTTIAAGLLMVNGSLGGSLTVQDAAVLGGSGTVGSTQLQSGGILAPGNTIGTLTVYGDLTFGNGSVYLADVDADGNGDQIHVSGRTTLGNGSAVHVVASGDFEPFTDYTILVADGGIDGQFGAVTTNYAFLAPQLSYDASHVYLELTRNDLPFGDLARTRNQRATADGIETLGRQHPVYQRVVTLDADSAPTAFEALSGDSLLAGINASRELQRRFSAELRRQSSPMGALAVGPAPGEHGEGPAAWVQVESTRFEEDGQLITGNASYRMSGQLLAAGADARWNEQWLLGTALATADADLDYRNRDAEGELSARYLGLYARWDSDGPLYLRGDLSYADGDTDYRRQVDADRLSASDSVRGTRLALEAGLDLHWAGLDLRPYAQAASEHLKRNGFTEKGTSSAELTVEGNSQSSGEATLGLDLSRAFLANGTWVQVQAGLAAVRGFGDISAEQDARFAGGDTFTLYSADVDATQLDTSLSAEMHISRRLSLWAGYRGRFGGDSEVHGGQLGAQYRW</sequence>
<keyword evidence="1" id="KW-0732">Signal</keyword>
<protein>
    <submittedName>
        <fullName evidence="4">Autotransporter outer membrane beta-barrel domain-containing protein</fullName>
    </submittedName>
</protein>
<evidence type="ECO:0000256" key="1">
    <source>
        <dbReference type="ARBA" id="ARBA00022729"/>
    </source>
</evidence>
<dbReference type="InterPro" id="IPR013425">
    <property type="entry name" value="Autotrns_rpt"/>
</dbReference>
<reference evidence="4 5" key="1">
    <citation type="submission" date="2019-05" db="EMBL/GenBank/DDBJ databases">
        <title>Microbulbifer harenosus sp. nov., an alginate-degrading bacterium isolated from coastal sand.</title>
        <authorList>
            <person name="Huang H."/>
            <person name="Mo K."/>
            <person name="Bao S."/>
        </authorList>
    </citation>
    <scope>NUCLEOTIDE SEQUENCE [LARGE SCALE GENOMIC DNA]</scope>
    <source>
        <strain evidence="4 5">HB161719</strain>
    </source>
</reference>
<dbReference type="Pfam" id="PF12951">
    <property type="entry name" value="PATR"/>
    <property type="match status" value="3"/>
</dbReference>
<dbReference type="InterPro" id="IPR011050">
    <property type="entry name" value="Pectin_lyase_fold/virulence"/>
</dbReference>
<dbReference type="NCBIfam" id="TIGR01414">
    <property type="entry name" value="autotrans_barl"/>
    <property type="match status" value="1"/>
</dbReference>
<dbReference type="InterPro" id="IPR036709">
    <property type="entry name" value="Autotransporte_beta_dom_sf"/>
</dbReference>
<dbReference type="Pfam" id="PF03797">
    <property type="entry name" value="Autotransporter"/>
    <property type="match status" value="1"/>
</dbReference>
<proteinExistence type="predicted"/>
<evidence type="ECO:0000313" key="5">
    <source>
        <dbReference type="Proteomes" id="UP000306791"/>
    </source>
</evidence>
<keyword evidence="2" id="KW-0843">Virulence</keyword>
<dbReference type="SUPFAM" id="SSF103515">
    <property type="entry name" value="Autotransporter"/>
    <property type="match status" value="1"/>
</dbReference>
<dbReference type="InterPro" id="IPR030895">
    <property type="entry name" value="T5SS_PEPC_rpt"/>
</dbReference>
<evidence type="ECO:0000259" key="3">
    <source>
        <dbReference type="PROSITE" id="PS51208"/>
    </source>
</evidence>
<accession>A0ABY2UJG4</accession>
<name>A0ABY2UJG4_9GAMM</name>
<dbReference type="InterPro" id="IPR005546">
    <property type="entry name" value="Autotransporte_beta"/>
</dbReference>
<dbReference type="Gene3D" id="2.160.20.20">
    <property type="match status" value="1"/>
</dbReference>